<evidence type="ECO:0000256" key="7">
    <source>
        <dbReference type="ARBA" id="ARBA00023288"/>
    </source>
</evidence>
<evidence type="ECO:0000256" key="3">
    <source>
        <dbReference type="ARBA" id="ARBA00022729"/>
    </source>
</evidence>
<dbReference type="RefSeq" id="WP_130058454.1">
    <property type="nucleotide sequence ID" value="NZ_RCXT01000003.1"/>
</dbReference>
<name>A0A7J4XLN4_9BACE</name>
<dbReference type="PROSITE" id="PS51257">
    <property type="entry name" value="PROKAR_LIPOPROTEIN"/>
    <property type="match status" value="1"/>
</dbReference>
<evidence type="ECO:0000313" key="8">
    <source>
        <dbReference type="EMBL" id="KAA3767886.1"/>
    </source>
</evidence>
<keyword evidence="3" id="KW-0732">Signal</keyword>
<comment type="subcellular location">
    <subcellularLocation>
        <location evidence="1">Cell outer membrane</location>
    </subcellularLocation>
</comment>
<organism evidence="8 9">
    <name type="scientific">Bacteroides salyersiae</name>
    <dbReference type="NCBI Taxonomy" id="291644"/>
    <lineage>
        <taxon>Bacteria</taxon>
        <taxon>Pseudomonadati</taxon>
        <taxon>Bacteroidota</taxon>
        <taxon>Bacteroidia</taxon>
        <taxon>Bacteroidales</taxon>
        <taxon>Bacteroidaceae</taxon>
        <taxon>Bacteroides</taxon>
    </lineage>
</organism>
<keyword evidence="4" id="KW-0472">Membrane</keyword>
<comment type="caution">
    <text evidence="8">The sequence shown here is derived from an EMBL/GenBank/DDBJ whole genome shotgun (WGS) entry which is preliminary data.</text>
</comment>
<accession>A0A7J4XLN4</accession>
<dbReference type="InterPro" id="IPR014941">
    <property type="entry name" value="FimB/Mfa2/Mfa3"/>
</dbReference>
<evidence type="ECO:0000256" key="1">
    <source>
        <dbReference type="ARBA" id="ARBA00004442"/>
    </source>
</evidence>
<protein>
    <submittedName>
        <fullName evidence="8">FimB/Mfa2 family fimbrial subunit</fullName>
    </submittedName>
</protein>
<keyword evidence="5" id="KW-0564">Palmitate</keyword>
<evidence type="ECO:0000313" key="9">
    <source>
        <dbReference type="Proteomes" id="UP000422221"/>
    </source>
</evidence>
<dbReference type="Pfam" id="PF08842">
    <property type="entry name" value="Mfa2"/>
    <property type="match status" value="1"/>
</dbReference>
<keyword evidence="6" id="KW-0998">Cell outer membrane</keyword>
<dbReference type="Proteomes" id="UP000422221">
    <property type="component" value="Unassembled WGS sequence"/>
</dbReference>
<comment type="similarity">
    <text evidence="2">Belongs to the bacteroidetes fimbrillin superfamily. FimB/Mfa2 family.</text>
</comment>
<evidence type="ECO:0000256" key="6">
    <source>
        <dbReference type="ARBA" id="ARBA00023237"/>
    </source>
</evidence>
<evidence type="ECO:0000256" key="4">
    <source>
        <dbReference type="ARBA" id="ARBA00023136"/>
    </source>
</evidence>
<keyword evidence="7" id="KW-0449">Lipoprotein</keyword>
<sequence length="384" mass="43756">MKNKHAIGIFLMLSLLFAGCIKEDTEDCFSGLRLDFYFTLHTGKSNLFGEKVQQVHVYLFDENKVLRLYAVDNGNRLEYTYLQKDQMKTVTSPNAWEALPNNYVMNLDKVPAGKYRIISWAESNAGSRTSFFHGHMNNPATHDFSEGVTLGVTTMDDLYLFLQSVPAPSLPEDIVPEVDEIDDLWYGAVGTRHPEKSTYAVEEVVVKNGSVAERHIELIRNTNILKVTVSGMENIISATGSTPDNTPRQSEDNQLRLWAVASNERYKCDNTIGEFARSIRYTPFHIDTDGQTLHADIKVLRLDMERPVLLYIETPDGRRIPSQPIDIVDKLRQARDPDTGEYVYNSQSDFDRIYEHPIEVRIGADMEIRIFIGEWEIVNVKPAE</sequence>
<dbReference type="AlphaFoldDB" id="A0A7J4XLN4"/>
<gene>
    <name evidence="8" type="ORF">F3F73_05675</name>
</gene>
<dbReference type="GO" id="GO:0009279">
    <property type="term" value="C:cell outer membrane"/>
    <property type="evidence" value="ECO:0007669"/>
    <property type="project" value="UniProtKB-SubCell"/>
</dbReference>
<dbReference type="EMBL" id="VWMK01000004">
    <property type="protein sequence ID" value="KAA3767886.1"/>
    <property type="molecule type" value="Genomic_DNA"/>
</dbReference>
<reference evidence="8 9" key="1">
    <citation type="journal article" date="2019" name="Nat. Med.">
        <title>A library of human gut bacterial isolates paired with longitudinal multiomics data enables mechanistic microbiome research.</title>
        <authorList>
            <person name="Poyet M."/>
            <person name="Groussin M."/>
            <person name="Gibbons S.M."/>
            <person name="Avila-Pacheco J."/>
            <person name="Jiang X."/>
            <person name="Kearney S.M."/>
            <person name="Perrotta A.R."/>
            <person name="Berdy B."/>
            <person name="Zhao S."/>
            <person name="Lieberman T.D."/>
            <person name="Swanson P.K."/>
            <person name="Smith M."/>
            <person name="Roesemann S."/>
            <person name="Alexander J.E."/>
            <person name="Rich S.A."/>
            <person name="Livny J."/>
            <person name="Vlamakis H."/>
            <person name="Clish C."/>
            <person name="Bullock K."/>
            <person name="Deik A."/>
            <person name="Scott J."/>
            <person name="Pierce K.A."/>
            <person name="Xavier R.J."/>
            <person name="Alm E.J."/>
        </authorList>
    </citation>
    <scope>NUCLEOTIDE SEQUENCE [LARGE SCALE GENOMIC DNA]</scope>
    <source>
        <strain evidence="8 9">BIOML-A10</strain>
    </source>
</reference>
<evidence type="ECO:0000256" key="2">
    <source>
        <dbReference type="ARBA" id="ARBA00007248"/>
    </source>
</evidence>
<proteinExistence type="inferred from homology"/>
<evidence type="ECO:0000256" key="5">
    <source>
        <dbReference type="ARBA" id="ARBA00023139"/>
    </source>
</evidence>
<dbReference type="Gene3D" id="2.60.40.2100">
    <property type="match status" value="1"/>
</dbReference>